<evidence type="ECO:0000256" key="1">
    <source>
        <dbReference type="SAM" id="Phobius"/>
    </source>
</evidence>
<feature type="transmembrane region" description="Helical" evidence="1">
    <location>
        <begin position="209"/>
        <end position="227"/>
    </location>
</feature>
<sequence length="401" mass="44229">MSLLYLALVFGVIIVLLMLKKPLYMAIGFGILSLIVLYGFDIAKITQASLNFVTNKDSIAILLSMYLITYLQKVLESRRAIKLAEEDLTRLFQNRRVTIAGASLVIGLLPSAAAMVLCADIVKHQTDGYLEPEEQAFTTTWFRHIPESSLPTYPSVLLMASLSGVAMSQFLLFMLVPLLTLFAIGYFRYLRRIPAKPEKLVKRQVGHDLLSLVKHLWSLLLIIILILVFKFEVVPAVLISLVLSVFIYRLSRQEVLSFSKSALEPKLLVSLAFVLYFKEFLSLTGALAELPNALSHLPLPTFMIFVILFFLGGIISGASGIIALGTPLAFAAMPSAGVALLVLLMCSAHAASQISPVHVCLTVASDYYHISLGDLIKKTLPASLLFILLMIGYYLVLTVFL</sequence>
<feature type="transmembrane region" description="Helical" evidence="1">
    <location>
        <begin position="301"/>
        <end position="324"/>
    </location>
</feature>
<reference evidence="2 3" key="1">
    <citation type="submission" date="2021-01" db="EMBL/GenBank/DDBJ databases">
        <title>Genomic Encyclopedia of Type Strains, Phase IV (KMG-IV): sequencing the most valuable type-strain genomes for metagenomic binning, comparative biology and taxonomic classification.</title>
        <authorList>
            <person name="Goeker M."/>
        </authorList>
    </citation>
    <scope>NUCLEOTIDE SEQUENCE [LARGE SCALE GENOMIC DNA]</scope>
    <source>
        <strain evidence="2 3">DSM 27382</strain>
    </source>
</reference>
<comment type="caution">
    <text evidence="2">The sequence shown here is derived from an EMBL/GenBank/DDBJ whole genome shotgun (WGS) entry which is preliminary data.</text>
</comment>
<keyword evidence="3" id="KW-1185">Reference proteome</keyword>
<keyword evidence="1" id="KW-1133">Transmembrane helix</keyword>
<gene>
    <name evidence="2" type="ORF">JOC28_000985</name>
</gene>
<keyword evidence="1" id="KW-0812">Transmembrane</keyword>
<dbReference type="PANTHER" id="PTHR39556">
    <property type="entry name" value="PROTEIN, PUTATIVE-RELATED"/>
    <property type="match status" value="1"/>
</dbReference>
<feature type="transmembrane region" description="Helical" evidence="1">
    <location>
        <begin position="97"/>
        <end position="122"/>
    </location>
</feature>
<evidence type="ECO:0000313" key="2">
    <source>
        <dbReference type="EMBL" id="MBM7642688.1"/>
    </source>
</evidence>
<dbReference type="InterPro" id="IPR007294">
    <property type="entry name" value="DUF401"/>
</dbReference>
<name>A0ABS2PRL9_9STRE</name>
<dbReference type="EMBL" id="JAFBEH010000017">
    <property type="protein sequence ID" value="MBM7642688.1"/>
    <property type="molecule type" value="Genomic_DNA"/>
</dbReference>
<keyword evidence="1" id="KW-0472">Membrane</keyword>
<feature type="transmembrane region" description="Helical" evidence="1">
    <location>
        <begin position="336"/>
        <end position="359"/>
    </location>
</feature>
<accession>A0ABS2PRL9</accession>
<feature type="transmembrane region" description="Helical" evidence="1">
    <location>
        <begin position="233"/>
        <end position="251"/>
    </location>
</feature>
<dbReference type="RefSeq" id="WP_205009529.1">
    <property type="nucleotide sequence ID" value="NZ_JAFBEH010000017.1"/>
</dbReference>
<feature type="transmembrane region" description="Helical" evidence="1">
    <location>
        <begin position="263"/>
        <end position="281"/>
    </location>
</feature>
<feature type="transmembrane region" description="Helical" evidence="1">
    <location>
        <begin position="379"/>
        <end position="400"/>
    </location>
</feature>
<feature type="transmembrane region" description="Helical" evidence="1">
    <location>
        <begin position="7"/>
        <end position="38"/>
    </location>
</feature>
<dbReference type="Pfam" id="PF04165">
    <property type="entry name" value="DUF401"/>
    <property type="match status" value="1"/>
</dbReference>
<dbReference type="Proteomes" id="UP000697472">
    <property type="component" value="Unassembled WGS sequence"/>
</dbReference>
<dbReference type="PANTHER" id="PTHR39556:SF1">
    <property type="entry name" value="PROTEIN, PUTATIVE-RELATED"/>
    <property type="match status" value="1"/>
</dbReference>
<feature type="transmembrane region" description="Helical" evidence="1">
    <location>
        <begin position="156"/>
        <end position="189"/>
    </location>
</feature>
<proteinExistence type="predicted"/>
<protein>
    <submittedName>
        <fullName evidence="2">Integral membrane protein (TIGR00529 family)</fullName>
    </submittedName>
</protein>
<organism evidence="2 3">
    <name type="scientific">Streptococcus loxodontisalivarius</name>
    <dbReference type="NCBI Taxonomy" id="1349415"/>
    <lineage>
        <taxon>Bacteria</taxon>
        <taxon>Bacillati</taxon>
        <taxon>Bacillota</taxon>
        <taxon>Bacilli</taxon>
        <taxon>Lactobacillales</taxon>
        <taxon>Streptococcaceae</taxon>
        <taxon>Streptococcus</taxon>
    </lineage>
</organism>
<evidence type="ECO:0000313" key="3">
    <source>
        <dbReference type="Proteomes" id="UP000697472"/>
    </source>
</evidence>